<protein>
    <submittedName>
        <fullName evidence="2">Uncharacterized protein</fullName>
    </submittedName>
</protein>
<dbReference type="RefSeq" id="WP_103829240.1">
    <property type="nucleotide sequence ID" value="NZ_QORJ01000029.1"/>
</dbReference>
<keyword evidence="3" id="KW-1185">Reference proteome</keyword>
<organism evidence="2 4">
    <name type="scientific">Aeromonas taiwanensis</name>
    <dbReference type="NCBI Taxonomy" id="633417"/>
    <lineage>
        <taxon>Bacteria</taxon>
        <taxon>Pseudomonadati</taxon>
        <taxon>Pseudomonadota</taxon>
        <taxon>Gammaproteobacteria</taxon>
        <taxon>Aeromonadales</taxon>
        <taxon>Aeromonadaceae</taxon>
        <taxon>Aeromonas</taxon>
    </lineage>
</organism>
<sequence>MARNTANSHFHPKDCRYCGAPLELVRKQVVYPAAPAKAMIYRCNRDACDSYVSCREGTDIAIGSVANRETRLARREAHTSINTLIDSGRMNKHEAYAWMQHLLSLPYTRRGIGWLDEHECKVVIREVREIMSRSRYEASLRGIASLRALFDKNDRTRDDSSRSKDKNAQRLMDRLQLLNHFNA</sequence>
<gene>
    <name evidence="1" type="ORF">DRM93_14665</name>
    <name evidence="2" type="ORF">DRM94_14665</name>
</gene>
<proteinExistence type="predicted"/>
<dbReference type="EMBL" id="QORL01000032">
    <property type="protein sequence ID" value="TFF73727.1"/>
    <property type="molecule type" value="Genomic_DNA"/>
</dbReference>
<dbReference type="OrthoDB" id="1028010at2"/>
<dbReference type="EMBL" id="QORK01000032">
    <property type="protein sequence ID" value="TFF77735.1"/>
    <property type="molecule type" value="Genomic_DNA"/>
</dbReference>
<evidence type="ECO:0000313" key="3">
    <source>
        <dbReference type="Proteomes" id="UP000297720"/>
    </source>
</evidence>
<evidence type="ECO:0000313" key="4">
    <source>
        <dbReference type="Proteomes" id="UP000297914"/>
    </source>
</evidence>
<dbReference type="InterPro" id="IPR021686">
    <property type="entry name" value="DUF3268"/>
</dbReference>
<evidence type="ECO:0000313" key="2">
    <source>
        <dbReference type="EMBL" id="TFF77735.1"/>
    </source>
</evidence>
<dbReference type="AlphaFoldDB" id="A0A5F0K8Z8"/>
<evidence type="ECO:0000313" key="1">
    <source>
        <dbReference type="EMBL" id="TFF73727.1"/>
    </source>
</evidence>
<accession>A0A5F0K8Z8</accession>
<name>A0A5F0K8Z8_9GAMM</name>
<dbReference type="Proteomes" id="UP000297720">
    <property type="component" value="Unassembled WGS sequence"/>
</dbReference>
<dbReference type="Pfam" id="PF11672">
    <property type="entry name" value="DUF3268"/>
    <property type="match status" value="1"/>
</dbReference>
<comment type="caution">
    <text evidence="2">The sequence shown here is derived from an EMBL/GenBank/DDBJ whole genome shotgun (WGS) entry which is preliminary data.</text>
</comment>
<dbReference type="Proteomes" id="UP000297914">
    <property type="component" value="Unassembled WGS sequence"/>
</dbReference>
<reference evidence="2 4" key="1">
    <citation type="submission" date="2018-06" db="EMBL/GenBank/DDBJ databases">
        <title>Occurrence of a novel blaKPC-2- and qnrS2- harbouring IncP6 plasmid from Aeromonas taiwanensis isolates recovered from the river sediments.</title>
        <authorList>
            <person name="Zheng B."/>
            <person name="Yu X."/>
            <person name="Xiao Y."/>
        </authorList>
    </citation>
    <scope>NUCLEOTIDE SEQUENCE [LARGE SCALE GENOMIC DNA]</scope>
    <source>
        <strain evidence="1 3">1713</strain>
        <strain evidence="2 4">198</strain>
    </source>
</reference>